<evidence type="ECO:0000313" key="3">
    <source>
        <dbReference type="Proteomes" id="UP000009058"/>
    </source>
</evidence>
<feature type="compositionally biased region" description="Basic and acidic residues" evidence="1">
    <location>
        <begin position="620"/>
        <end position="629"/>
    </location>
</feature>
<sequence>MTVEMNTNGSFSSTYTTATSSSSRSSFTFVRSSSQDVHPALRQPQNGSKASSQKSAKGFLDKLPSITPKRRSSSRLLWPRPLQTVRRMTSEPTFRDGRSATPDLIAGEIRSVQDLFDNPKTPRASLSADEVRREQIAKATAKKMEMSRGGTTKEAPFITMDFMSPLTQTPKTPAASALAPPPPKASLEQQLRASASRPPPMPARSSSRPQNNNPPPSLRLQPPKPVRDLRRPSYDISLSPIPGSVRDEMSDEEDRRPKRHMSKLPQPLDPFRNGKLGDANHSQTAPQCVFTPRPSSSLYSVEGVINTQHRQDSPTRIPQPSKRLLCHERQSSESSLRTKSLTGRVPPPGRNAPIIEVDTPPETPRHEPELCHNLDEPYTVPFGLLHPPATPSHTGSRVSVEERSGATNSSGDTYDSLSHLHIVRHKAQLNQARKLLYAEHVHRSIAVSAARSPGAASIKSSTSSPGRLTDLSKTVRRHKNAESPMARTKTCGIINEYSTTVCQHVADVFAPPRVSSGGRSPSHKVKATYQTPKSLERAVDKRQLLLTESTRKAAEERSNEEKKRLRMKEQQRMEWEMTIAKAKASIRAEETTRATSRLDIEARPKKSLKISADSPPRETFTQEKVDTKNEKEPGFFTRFRQTLRFKRTKSSLAMREQRNETAGSPKQKQSPKAEALPKMPRLNSLRHPKSMAAMEVMTKVSPPQQPKIPERRHCRMHSQREQPSTLMRIFGSSRDQGSRPMRSLPNIRRQVQQTTADLHAAPTRTPPKIPMSVLLAASQDDDDEDQDAVGLDNSSPSEQRRHRQDLSRSRLRL</sequence>
<dbReference type="eggNOG" id="ENOG502TCFT">
    <property type="taxonomic scope" value="Eukaryota"/>
</dbReference>
<feature type="region of interest" description="Disordered" evidence="1">
    <location>
        <begin position="586"/>
        <end position="629"/>
    </location>
</feature>
<feature type="region of interest" description="Disordered" evidence="1">
    <location>
        <begin position="164"/>
        <end position="293"/>
    </location>
</feature>
<accession>G4NGC3</accession>
<feature type="region of interest" description="Disordered" evidence="1">
    <location>
        <begin position="306"/>
        <end position="366"/>
    </location>
</feature>
<organism evidence="2 3">
    <name type="scientific">Pyricularia oryzae (strain 70-15 / ATCC MYA-4617 / FGSC 8958)</name>
    <name type="common">Rice blast fungus</name>
    <name type="synonym">Magnaporthe oryzae</name>
    <dbReference type="NCBI Taxonomy" id="242507"/>
    <lineage>
        <taxon>Eukaryota</taxon>
        <taxon>Fungi</taxon>
        <taxon>Dikarya</taxon>
        <taxon>Ascomycota</taxon>
        <taxon>Pezizomycotina</taxon>
        <taxon>Sordariomycetes</taxon>
        <taxon>Sordariomycetidae</taxon>
        <taxon>Magnaporthales</taxon>
        <taxon>Pyriculariaceae</taxon>
        <taxon>Pyricularia</taxon>
    </lineage>
</organism>
<reference key="2">
    <citation type="submission" date="2011-05" db="EMBL/GenBank/DDBJ databases">
        <title>The Genome Sequence of Magnaporthe oryzae 70-15.</title>
        <authorList>
            <consortium name="The Broad Institute Genome Sequencing Platform"/>
            <person name="Ma L.-J."/>
            <person name="Dead R."/>
            <person name="Young S.K."/>
            <person name="Zeng Q."/>
            <person name="Gargeya S."/>
            <person name="Fitzgerald M."/>
            <person name="Haas B."/>
            <person name="Abouelleil A."/>
            <person name="Alvarado L."/>
            <person name="Arachchi H.M."/>
            <person name="Berlin A."/>
            <person name="Brown A."/>
            <person name="Chapman S.B."/>
            <person name="Chen Z."/>
            <person name="Dunbar C."/>
            <person name="Freedman E."/>
            <person name="Gearin G."/>
            <person name="Gellesch M."/>
            <person name="Goldberg J."/>
            <person name="Griggs A."/>
            <person name="Gujja S."/>
            <person name="Heiman D."/>
            <person name="Howarth C."/>
            <person name="Larson L."/>
            <person name="Lui A."/>
            <person name="MacDonald P.J.P."/>
            <person name="Mehta T."/>
            <person name="Montmayeur A."/>
            <person name="Murphy C."/>
            <person name="Neiman D."/>
            <person name="Pearson M."/>
            <person name="Priest M."/>
            <person name="Roberts A."/>
            <person name="Saif S."/>
            <person name="Shea T."/>
            <person name="Shenoy N."/>
            <person name="Sisk P."/>
            <person name="Stolte C."/>
            <person name="Sykes S."/>
            <person name="Yandava C."/>
            <person name="Wortman J."/>
            <person name="Nusbaum C."/>
            <person name="Birren B."/>
        </authorList>
    </citation>
    <scope>NUCLEOTIDE SEQUENCE</scope>
    <source>
        <strain>70-15</strain>
    </source>
</reference>
<feature type="compositionally biased region" description="Polar residues" evidence="1">
    <location>
        <begin position="332"/>
        <end position="341"/>
    </location>
</feature>
<evidence type="ECO:0000313" key="2">
    <source>
        <dbReference type="EMBL" id="EHA47076.1"/>
    </source>
</evidence>
<feature type="compositionally biased region" description="Low complexity" evidence="1">
    <location>
        <begin position="169"/>
        <end position="178"/>
    </location>
</feature>
<dbReference type="VEuPathDB" id="FungiDB:MGG_17625"/>
<gene>
    <name evidence="2" type="ORF">MGG_17625</name>
</gene>
<feature type="compositionally biased region" description="Basic and acidic residues" evidence="1">
    <location>
        <begin position="245"/>
        <end position="256"/>
    </location>
</feature>
<dbReference type="OrthoDB" id="10511080at2759"/>
<dbReference type="InParanoid" id="G4NGC3"/>
<feature type="compositionally biased region" description="Low complexity" evidence="1">
    <location>
        <begin position="10"/>
        <end position="34"/>
    </location>
</feature>
<evidence type="ECO:0000256" key="1">
    <source>
        <dbReference type="SAM" id="MobiDB-lite"/>
    </source>
</evidence>
<feature type="compositionally biased region" description="Polar residues" evidence="1">
    <location>
        <begin position="660"/>
        <end position="670"/>
    </location>
</feature>
<proteinExistence type="predicted"/>
<dbReference type="OMA" id="QQTEYRR"/>
<reference evidence="2 3" key="1">
    <citation type="journal article" date="2005" name="Nature">
        <title>The genome sequence of the rice blast fungus Magnaporthe grisea.</title>
        <authorList>
            <person name="Dean R.A."/>
            <person name="Talbot N.J."/>
            <person name="Ebbole D.J."/>
            <person name="Farman M.L."/>
            <person name="Mitchell T.K."/>
            <person name="Orbach M.J."/>
            <person name="Thon M."/>
            <person name="Kulkarni R."/>
            <person name="Xu J.R."/>
            <person name="Pan H."/>
            <person name="Read N.D."/>
            <person name="Lee Y.H."/>
            <person name="Carbone I."/>
            <person name="Brown D."/>
            <person name="Oh Y.Y."/>
            <person name="Donofrio N."/>
            <person name="Jeong J.S."/>
            <person name="Soanes D.M."/>
            <person name="Djonovic S."/>
            <person name="Kolomiets E."/>
            <person name="Rehmeyer C."/>
            <person name="Li W."/>
            <person name="Harding M."/>
            <person name="Kim S."/>
            <person name="Lebrun M.H."/>
            <person name="Bohnert H."/>
            <person name="Coughlan S."/>
            <person name="Butler J."/>
            <person name="Calvo S."/>
            <person name="Ma L.J."/>
            <person name="Nicol R."/>
            <person name="Purcell S."/>
            <person name="Nusbaum C."/>
            <person name="Galagan J.E."/>
            <person name="Birren B.W."/>
        </authorList>
    </citation>
    <scope>NUCLEOTIDE SEQUENCE [LARGE SCALE GENOMIC DNA]</scope>
    <source>
        <strain evidence="3">70-15 / ATCC MYA-4617 / FGSC 8958</strain>
    </source>
</reference>
<dbReference type="GeneID" id="12985913"/>
<feature type="region of interest" description="Disordered" evidence="1">
    <location>
        <begin position="647"/>
        <end position="683"/>
    </location>
</feature>
<protein>
    <submittedName>
        <fullName evidence="2">Uncharacterized protein</fullName>
    </submittedName>
</protein>
<feature type="compositionally biased region" description="Low complexity" evidence="1">
    <location>
        <begin position="48"/>
        <end position="57"/>
    </location>
</feature>
<dbReference type="HOGENOM" id="CLU_347167_0_0_1"/>
<dbReference type="Proteomes" id="UP000009058">
    <property type="component" value="Chromosome 6"/>
</dbReference>
<dbReference type="RefSeq" id="XP_003719443.1">
    <property type="nucleotide sequence ID" value="XM_003719395.1"/>
</dbReference>
<dbReference type="EMBL" id="CM001236">
    <property type="protein sequence ID" value="EHA47076.1"/>
    <property type="molecule type" value="Genomic_DNA"/>
</dbReference>
<feature type="region of interest" description="Disordered" evidence="1">
    <location>
        <begin position="389"/>
        <end position="412"/>
    </location>
</feature>
<keyword evidence="3" id="KW-1185">Reference proteome</keyword>
<dbReference type="SMR" id="G4NGC3"/>
<dbReference type="AlphaFoldDB" id="G4NGC3"/>
<feature type="region of interest" description="Disordered" evidence="1">
    <location>
        <begin position="699"/>
        <end position="813"/>
    </location>
</feature>
<feature type="region of interest" description="Disordered" evidence="1">
    <location>
        <begin position="547"/>
        <end position="569"/>
    </location>
</feature>
<feature type="compositionally biased region" description="Basic and acidic residues" evidence="1">
    <location>
        <begin position="586"/>
        <end position="604"/>
    </location>
</feature>
<feature type="region of interest" description="Disordered" evidence="1">
    <location>
        <begin position="1"/>
        <end position="73"/>
    </location>
</feature>
<name>G4NGC3_PYRO7</name>
<feature type="compositionally biased region" description="Basic and acidic residues" evidence="1">
    <location>
        <begin position="804"/>
        <end position="813"/>
    </location>
</feature>
<dbReference type="KEGG" id="mgr:MGG_17625"/>